<name>A0A0F7VLC9_STRLW</name>
<keyword evidence="1" id="KW-0472">Membrane</keyword>
<dbReference type="KEGG" id="sle:sle_00180"/>
<dbReference type="RefSeq" id="WP_029386305.1">
    <property type="nucleotide sequence ID" value="NZ_AZSD01000392.1"/>
</dbReference>
<feature type="transmembrane region" description="Helical" evidence="1">
    <location>
        <begin position="42"/>
        <end position="68"/>
    </location>
</feature>
<evidence type="ECO:0000313" key="2">
    <source>
        <dbReference type="EMBL" id="CQR59480.1"/>
    </source>
</evidence>
<sequence>MTTHVLVILMLVLGMCILFSAFAGLIGFGIARLIKAPVDKAIGWGSIAALSFMTLCIALLDGVIMPLVT</sequence>
<accession>A0A0F7VLC9</accession>
<feature type="transmembrane region" description="Helical" evidence="1">
    <location>
        <begin position="6"/>
        <end position="30"/>
    </location>
</feature>
<proteinExistence type="predicted"/>
<organism evidence="2 3">
    <name type="scientific">Streptomyces leeuwenhoekii</name>
    <dbReference type="NCBI Taxonomy" id="1437453"/>
    <lineage>
        <taxon>Bacteria</taxon>
        <taxon>Bacillati</taxon>
        <taxon>Actinomycetota</taxon>
        <taxon>Actinomycetes</taxon>
        <taxon>Kitasatosporales</taxon>
        <taxon>Streptomycetaceae</taxon>
        <taxon>Streptomyces</taxon>
    </lineage>
</organism>
<dbReference type="Proteomes" id="UP000035016">
    <property type="component" value="Chromosome Chromosome"/>
</dbReference>
<protein>
    <submittedName>
        <fullName evidence="2">Uncharacterized protein</fullName>
    </submittedName>
</protein>
<reference evidence="2 3" key="1">
    <citation type="submission" date="2015-02" db="EMBL/GenBank/DDBJ databases">
        <authorList>
            <person name="Gomez-Escribano P.J."/>
        </authorList>
    </citation>
    <scope>NUCLEOTIDE SEQUENCE [LARGE SCALE GENOMIC DNA]</scope>
    <source>
        <strain evidence="3">C34 (DSM 42122 / NRRL B-24963)</strain>
    </source>
</reference>
<keyword evidence="1" id="KW-1133">Transmembrane helix</keyword>
<keyword evidence="1" id="KW-0812">Transmembrane</keyword>
<evidence type="ECO:0000313" key="3">
    <source>
        <dbReference type="Proteomes" id="UP000035016"/>
    </source>
</evidence>
<dbReference type="EMBL" id="LN831790">
    <property type="protein sequence ID" value="CQR59480.1"/>
    <property type="molecule type" value="Genomic_DNA"/>
</dbReference>
<evidence type="ECO:0000256" key="1">
    <source>
        <dbReference type="SAM" id="Phobius"/>
    </source>
</evidence>
<gene>
    <name evidence="2" type="primary">sle_00180</name>
</gene>
<dbReference type="AlphaFoldDB" id="A0A0F7VLC9"/>